<dbReference type="Pfam" id="PF20057">
    <property type="entry name" value="DUF6456"/>
    <property type="match status" value="1"/>
</dbReference>
<protein>
    <recommendedName>
        <fullName evidence="2">DUF6456 domain-containing protein</fullName>
    </recommendedName>
</protein>
<comment type="caution">
    <text evidence="3">The sequence shown here is derived from an EMBL/GenBank/DDBJ whole genome shotgun (WGS) entry which is preliminary data.</text>
</comment>
<feature type="compositionally biased region" description="Basic residues" evidence="1">
    <location>
        <begin position="1"/>
        <end position="10"/>
    </location>
</feature>
<dbReference type="InterPro" id="IPR045599">
    <property type="entry name" value="DUF6456"/>
</dbReference>
<gene>
    <name evidence="3" type="ORF">LCGC14_2636620</name>
</gene>
<feature type="non-terminal residue" evidence="3">
    <location>
        <position position="170"/>
    </location>
</feature>
<sequence length="170" mass="19481">MGTKRSRKRAPRPDYGPGELRARHRVVREHRVDEEGRIVKGGRVMTQWPLDRYLARKFISEKQWEAGDKLRRAYQMAGLEPQIVARYSDMVSGGLPLPGSPFYQERRVRAHEAFWRALDAVGFAVQGILWFVVCCGNTAGEWAGDHGHSKDVAVPFLRLALDGLRQHYRI</sequence>
<evidence type="ECO:0000256" key="1">
    <source>
        <dbReference type="SAM" id="MobiDB-lite"/>
    </source>
</evidence>
<dbReference type="EMBL" id="LAZR01045360">
    <property type="protein sequence ID" value="KKK99054.1"/>
    <property type="molecule type" value="Genomic_DNA"/>
</dbReference>
<evidence type="ECO:0000313" key="3">
    <source>
        <dbReference type="EMBL" id="KKK99054.1"/>
    </source>
</evidence>
<accession>A0A0F9C9K9</accession>
<proteinExistence type="predicted"/>
<evidence type="ECO:0000259" key="2">
    <source>
        <dbReference type="Pfam" id="PF20057"/>
    </source>
</evidence>
<dbReference type="AlphaFoldDB" id="A0A0F9C9K9"/>
<feature type="region of interest" description="Disordered" evidence="1">
    <location>
        <begin position="1"/>
        <end position="20"/>
    </location>
</feature>
<name>A0A0F9C9K9_9ZZZZ</name>
<reference evidence="3" key="1">
    <citation type="journal article" date="2015" name="Nature">
        <title>Complex archaea that bridge the gap between prokaryotes and eukaryotes.</title>
        <authorList>
            <person name="Spang A."/>
            <person name="Saw J.H."/>
            <person name="Jorgensen S.L."/>
            <person name="Zaremba-Niedzwiedzka K."/>
            <person name="Martijn J."/>
            <person name="Lind A.E."/>
            <person name="van Eijk R."/>
            <person name="Schleper C."/>
            <person name="Guy L."/>
            <person name="Ettema T.J."/>
        </authorList>
    </citation>
    <scope>NUCLEOTIDE SEQUENCE</scope>
</reference>
<organism evidence="3">
    <name type="scientific">marine sediment metagenome</name>
    <dbReference type="NCBI Taxonomy" id="412755"/>
    <lineage>
        <taxon>unclassified sequences</taxon>
        <taxon>metagenomes</taxon>
        <taxon>ecological metagenomes</taxon>
    </lineage>
</organism>
<feature type="domain" description="DUF6456" evidence="2">
    <location>
        <begin position="56"/>
        <end position="169"/>
    </location>
</feature>